<dbReference type="EMBL" id="NCKU01009033">
    <property type="protein sequence ID" value="RWS01528.1"/>
    <property type="molecule type" value="Genomic_DNA"/>
</dbReference>
<dbReference type="Gene3D" id="3.30.710.10">
    <property type="entry name" value="Potassium Channel Kv1.1, Chain A"/>
    <property type="match status" value="1"/>
</dbReference>
<dbReference type="PANTHER" id="PTHR45632">
    <property type="entry name" value="LD33804P"/>
    <property type="match status" value="1"/>
</dbReference>
<feature type="compositionally biased region" description="Basic and acidic residues" evidence="3">
    <location>
        <begin position="563"/>
        <end position="592"/>
    </location>
</feature>
<feature type="compositionally biased region" description="Low complexity" evidence="3">
    <location>
        <begin position="468"/>
        <end position="482"/>
    </location>
</feature>
<dbReference type="InterPro" id="IPR015915">
    <property type="entry name" value="Kelch-typ_b-propeller"/>
</dbReference>
<dbReference type="CDD" id="cd18186">
    <property type="entry name" value="BTB_POZ_ZBTB_KLHL-like"/>
    <property type="match status" value="1"/>
</dbReference>
<protein>
    <submittedName>
        <fullName evidence="7">Ring canal kelch-like protein</fullName>
    </submittedName>
</protein>
<dbReference type="Pfam" id="PF07707">
    <property type="entry name" value="BACK"/>
    <property type="match status" value="1"/>
</dbReference>
<dbReference type="PANTHER" id="PTHR45632:SF3">
    <property type="entry name" value="KELCH-LIKE PROTEIN 32"/>
    <property type="match status" value="1"/>
</dbReference>
<dbReference type="SMART" id="SM00612">
    <property type="entry name" value="Kelch"/>
    <property type="match status" value="5"/>
</dbReference>
<evidence type="ECO:0000313" key="5">
    <source>
        <dbReference type="EMBL" id="RWS00753.1"/>
    </source>
</evidence>
<dbReference type="SUPFAM" id="SSF54695">
    <property type="entry name" value="POZ domain"/>
    <property type="match status" value="1"/>
</dbReference>
<dbReference type="Pfam" id="PF24681">
    <property type="entry name" value="Kelch_KLHDC2_KLHL20_DRC7"/>
    <property type="match status" value="1"/>
</dbReference>
<feature type="compositionally biased region" description="Basic and acidic residues" evidence="3">
    <location>
        <begin position="508"/>
        <end position="524"/>
    </location>
</feature>
<reference evidence="7" key="2">
    <citation type="submission" date="2018-11" db="EMBL/GenBank/DDBJ databases">
        <title>Trombidioid mite genomics.</title>
        <authorList>
            <person name="Dong X."/>
        </authorList>
    </citation>
    <scope>NUCLEOTIDE SEQUENCE</scope>
    <source>
        <strain evidence="7">UoL-WK</strain>
    </source>
</reference>
<evidence type="ECO:0000256" key="2">
    <source>
        <dbReference type="ARBA" id="ARBA00022737"/>
    </source>
</evidence>
<dbReference type="STRING" id="1965070.A0A3S3NZN2"/>
<dbReference type="InterPro" id="IPR011333">
    <property type="entry name" value="SKP1/BTB/POZ_sf"/>
</dbReference>
<dbReference type="InterPro" id="IPR000210">
    <property type="entry name" value="BTB/POZ_dom"/>
</dbReference>
<feature type="region of interest" description="Disordered" evidence="3">
    <location>
        <begin position="539"/>
        <end position="618"/>
    </location>
</feature>
<dbReference type="OrthoDB" id="6434573at2759"/>
<feature type="compositionally biased region" description="Polar residues" evidence="3">
    <location>
        <begin position="440"/>
        <end position="451"/>
    </location>
</feature>
<dbReference type="SMART" id="SM00225">
    <property type="entry name" value="BTB"/>
    <property type="match status" value="1"/>
</dbReference>
<feature type="domain" description="BTB" evidence="4">
    <location>
        <begin position="101"/>
        <end position="170"/>
    </location>
</feature>
<feature type="compositionally biased region" description="Basic and acidic residues" evidence="3">
    <location>
        <begin position="458"/>
        <end position="467"/>
    </location>
</feature>
<feature type="compositionally biased region" description="Basic and acidic residues" evidence="3">
    <location>
        <begin position="603"/>
        <end position="618"/>
    </location>
</feature>
<dbReference type="Gene3D" id="2.120.10.80">
    <property type="entry name" value="Kelch-type beta propeller"/>
    <property type="match status" value="2"/>
</dbReference>
<evidence type="ECO:0000256" key="3">
    <source>
        <dbReference type="SAM" id="MobiDB-lite"/>
    </source>
</evidence>
<dbReference type="InterPro" id="IPR006652">
    <property type="entry name" value="Kelch_1"/>
</dbReference>
<name>A0A3S3NZN2_9ACAR</name>
<feature type="compositionally biased region" description="Basic and acidic residues" evidence="3">
    <location>
        <begin position="417"/>
        <end position="438"/>
    </location>
</feature>
<keyword evidence="2" id="KW-0677">Repeat</keyword>
<gene>
    <name evidence="7" type="ORF">B4U79_16674</name>
    <name evidence="6" type="ORF">B4U79_16720</name>
    <name evidence="5" type="ORF">B4U79_16821</name>
</gene>
<dbReference type="Pfam" id="PF00651">
    <property type="entry name" value="BTB"/>
    <property type="match status" value="1"/>
</dbReference>
<feature type="compositionally biased region" description="Polar residues" evidence="3">
    <location>
        <begin position="593"/>
        <end position="602"/>
    </location>
</feature>
<evidence type="ECO:0000256" key="1">
    <source>
        <dbReference type="ARBA" id="ARBA00022441"/>
    </source>
</evidence>
<dbReference type="GO" id="GO:0003779">
    <property type="term" value="F:actin binding"/>
    <property type="evidence" value="ECO:0007669"/>
    <property type="project" value="UniProtKB-KW"/>
</dbReference>
<accession>A0A3S3NZN2</accession>
<feature type="compositionally biased region" description="Basic and acidic residues" evidence="3">
    <location>
        <begin position="397"/>
        <end position="408"/>
    </location>
</feature>
<keyword evidence="8" id="KW-1185">Reference proteome</keyword>
<dbReference type="SUPFAM" id="SSF117281">
    <property type="entry name" value="Kelch motif"/>
    <property type="match status" value="1"/>
</dbReference>
<dbReference type="EMBL" id="NCKU01008530">
    <property type="protein sequence ID" value="RWS01842.1"/>
    <property type="molecule type" value="Genomic_DNA"/>
</dbReference>
<reference evidence="7 8" key="1">
    <citation type="journal article" date="2018" name="Gigascience">
        <title>Genomes of trombidid mites reveal novel predicted allergens and laterally-transferred genes associated with secondary metabolism.</title>
        <authorList>
            <person name="Dong X."/>
            <person name="Chaisiri K."/>
            <person name="Xia D."/>
            <person name="Armstrong S.D."/>
            <person name="Fang Y."/>
            <person name="Donnelly M.J."/>
            <person name="Kadowaki T."/>
            <person name="McGarry J.W."/>
            <person name="Darby A.C."/>
            <person name="Makepeace B.L."/>
        </authorList>
    </citation>
    <scope>NUCLEOTIDE SEQUENCE [LARGE SCALE GENOMIC DNA]</scope>
    <source>
        <strain evidence="7">UoL-WK</strain>
    </source>
</reference>
<proteinExistence type="predicted"/>
<comment type="caution">
    <text evidence="7">The sequence shown here is derived from an EMBL/GenBank/DDBJ whole genome shotgun (WGS) entry which is preliminary data.</text>
</comment>
<evidence type="ECO:0000259" key="4">
    <source>
        <dbReference type="PROSITE" id="PS50097"/>
    </source>
</evidence>
<dbReference type="PROSITE" id="PS50097">
    <property type="entry name" value="BTB"/>
    <property type="match status" value="1"/>
</dbReference>
<dbReference type="Proteomes" id="UP000285301">
    <property type="component" value="Unassembled WGS sequence"/>
</dbReference>
<dbReference type="SMART" id="SM00875">
    <property type="entry name" value="BACK"/>
    <property type="match status" value="1"/>
</dbReference>
<dbReference type="EMBL" id="NCKU01010604">
    <property type="protein sequence ID" value="RWS00753.1"/>
    <property type="molecule type" value="Genomic_DNA"/>
</dbReference>
<dbReference type="InterPro" id="IPR011705">
    <property type="entry name" value="BACK"/>
</dbReference>
<evidence type="ECO:0000313" key="7">
    <source>
        <dbReference type="EMBL" id="RWS01842.1"/>
    </source>
</evidence>
<keyword evidence="1" id="KW-0880">Kelch repeat</keyword>
<organism evidence="7 8">
    <name type="scientific">Dinothrombium tinctorium</name>
    <dbReference type="NCBI Taxonomy" id="1965070"/>
    <lineage>
        <taxon>Eukaryota</taxon>
        <taxon>Metazoa</taxon>
        <taxon>Ecdysozoa</taxon>
        <taxon>Arthropoda</taxon>
        <taxon>Chelicerata</taxon>
        <taxon>Arachnida</taxon>
        <taxon>Acari</taxon>
        <taxon>Acariformes</taxon>
        <taxon>Trombidiformes</taxon>
        <taxon>Prostigmata</taxon>
        <taxon>Anystina</taxon>
        <taxon>Parasitengona</taxon>
        <taxon>Trombidioidea</taxon>
        <taxon>Trombidiidae</taxon>
        <taxon>Dinothrombium</taxon>
    </lineage>
</organism>
<feature type="compositionally biased region" description="Polar residues" evidence="3">
    <location>
        <begin position="548"/>
        <end position="562"/>
    </location>
</feature>
<feature type="compositionally biased region" description="Low complexity" evidence="3">
    <location>
        <begin position="498"/>
        <end position="507"/>
    </location>
</feature>
<dbReference type="Gene3D" id="1.25.40.420">
    <property type="match status" value="1"/>
</dbReference>
<sequence>MPEQSEITFDANVLNQKLKNLLFPEPLFRDYLEQCRCNRKFKSIQWSDEVKHKYIRYLKCMHSKAKTEMLNKILKNEKEKRDRKLIDFVKQLYKSENHSFTDIEIHVEDEVYKTHLLIVACYMPFILEFFASRLKKDDKSIARIRMKGVTSSSIKTLIDYMYTGRIKPTTENFVDVLEAAIKCDMLDFADAWIDVYESKLGSEVLQMVLRLRLAKKYHWDDYVAVLNKAIAADFENLLMSDQFVELTAAEIINLLKEEEIGVQNEVVLFIAAIKWLNHDWKNRKQFAIPIMKEIRFVFMTSDELFACLNPPILTEISKIKEIRDMILDALHYQFKTKILKEELNISEAKGSRFYRLSSTHALKLWTPDRLIAQKDSEFNKSSETKKKKKFECEYEEDKTSKETNKLSKSESPVIDSNKIRKMNDNATKPHEEIKEKRLQKYSQKQVSSEEYSNLELAFKPEAEKNSASEKSSSPSTTISESSFMQPHSGKRSDHRISSSESQTSLNLSERESFEKDTKKDREKVTMKLVNEKLESIEYSSVSSVNLSTTTAESEKQNGITKTKLSEETSENHLRKPYKEYVTDDKKKEESDVLQKSSTILSKSSKDEPEKHEHKQKKRDIWEKKNINLIKDDEKASDASLRVKSLKVIDVVSKKEKLEKEQQIKRPFSPPRMLTSPVKSSISGKKISTSQPNTIFIFGDYLNSQNIYYCQVISKDLSLEYWNIYSTLPQSPHLYFDSTFIGHNGEVYIIGGIKLNNEYGKNIKLNATNSFFKYDLKLKSLTRLNDMKVSRVLHGATIIDNKLYVIGGKTKPHELTNSIEFCDLSNFKWKKVEDEMAKPRFGAACISINKRIFIIGGITKALTNYQLLNEILIFDTKKEKFSQMKHKLPMGIAYASAVLNEDDIYIIGGRCLSSNAKTLVMSNKVFRFKPNSAKWEEISPLKIARCNMFCFSYCNKIIATGGSSDQNMQVSNCELLDILDIKKGWKIQPNLPIPVINNSIVAVDAKFLK</sequence>
<dbReference type="AlphaFoldDB" id="A0A3S3NZN2"/>
<evidence type="ECO:0000313" key="6">
    <source>
        <dbReference type="EMBL" id="RWS01528.1"/>
    </source>
</evidence>
<feature type="region of interest" description="Disordered" evidence="3">
    <location>
        <begin position="389"/>
        <end position="524"/>
    </location>
</feature>
<evidence type="ECO:0000313" key="8">
    <source>
        <dbReference type="Proteomes" id="UP000285301"/>
    </source>
</evidence>